<keyword evidence="3" id="KW-1185">Reference proteome</keyword>
<evidence type="ECO:0000313" key="2">
    <source>
        <dbReference type="EMBL" id="MDH8677671.1"/>
    </source>
</evidence>
<reference evidence="2 3" key="1">
    <citation type="submission" date="2023-04" db="EMBL/GenBank/DDBJ databases">
        <title>Fusibacter bizertensis strain WBS, isolated from littoral bottom sediments of the Arctic seas - biochemical and genomic analysis.</title>
        <authorList>
            <person name="Brioukhanov A.L."/>
        </authorList>
    </citation>
    <scope>NUCLEOTIDE SEQUENCE [LARGE SCALE GENOMIC DNA]</scope>
    <source>
        <strain evidence="2 3">WBS</strain>
    </source>
</reference>
<keyword evidence="1" id="KW-1133">Transmembrane helix</keyword>
<comment type="caution">
    <text evidence="2">The sequence shown here is derived from an EMBL/GenBank/DDBJ whole genome shotgun (WGS) entry which is preliminary data.</text>
</comment>
<keyword evidence="1" id="KW-0472">Membrane</keyword>
<dbReference type="EMBL" id="JARYZI010000003">
    <property type="protein sequence ID" value="MDH8677671.1"/>
    <property type="molecule type" value="Genomic_DNA"/>
</dbReference>
<proteinExistence type="predicted"/>
<organism evidence="2 3">
    <name type="scientific">Fusibacter bizertensis</name>
    <dbReference type="NCBI Taxonomy" id="1488331"/>
    <lineage>
        <taxon>Bacteria</taxon>
        <taxon>Bacillati</taxon>
        <taxon>Bacillota</taxon>
        <taxon>Clostridia</taxon>
        <taxon>Eubacteriales</taxon>
        <taxon>Eubacteriales Family XII. Incertae Sedis</taxon>
        <taxon>Fusibacter</taxon>
    </lineage>
</organism>
<dbReference type="RefSeq" id="WP_281093491.1">
    <property type="nucleotide sequence ID" value="NZ_JARYZI010000003.1"/>
</dbReference>
<sequence length="56" mass="6293">MNLKKMGIKVLIVTIVLLFVTNGIQMDQYVRIALGVFGIGSGIMLMFLDSYRHFGE</sequence>
<evidence type="ECO:0000313" key="3">
    <source>
        <dbReference type="Proteomes" id="UP001158045"/>
    </source>
</evidence>
<name>A0ABT6NB72_9FIRM</name>
<gene>
    <name evidence="2" type="ORF">QE109_05905</name>
</gene>
<protein>
    <submittedName>
        <fullName evidence="2">Uncharacterized protein</fullName>
    </submittedName>
</protein>
<accession>A0ABT6NB72</accession>
<feature type="transmembrane region" description="Helical" evidence="1">
    <location>
        <begin position="7"/>
        <end position="24"/>
    </location>
</feature>
<dbReference type="Proteomes" id="UP001158045">
    <property type="component" value="Unassembled WGS sequence"/>
</dbReference>
<feature type="transmembrane region" description="Helical" evidence="1">
    <location>
        <begin position="30"/>
        <end position="48"/>
    </location>
</feature>
<evidence type="ECO:0000256" key="1">
    <source>
        <dbReference type="SAM" id="Phobius"/>
    </source>
</evidence>
<keyword evidence="1" id="KW-0812">Transmembrane</keyword>